<dbReference type="Gene3D" id="3.40.50.2000">
    <property type="entry name" value="Glycogen Phosphorylase B"/>
    <property type="match status" value="1"/>
</dbReference>
<dbReference type="InterPro" id="IPR039901">
    <property type="entry name" value="Kdotransferase"/>
</dbReference>
<feature type="domain" description="DUF374" evidence="10">
    <location>
        <begin position="77"/>
        <end position="147"/>
    </location>
</feature>
<gene>
    <name evidence="12" type="ORF">AtDm6_2974</name>
</gene>
<feature type="site" description="Transition state stabilizer" evidence="9">
    <location>
        <position position="462"/>
    </location>
</feature>
<dbReference type="GO" id="GO:0009244">
    <property type="term" value="P:lipopolysaccharide core region biosynthetic process"/>
    <property type="evidence" value="ECO:0007669"/>
    <property type="project" value="UniProtKB-UniPathway"/>
</dbReference>
<proteinExistence type="predicted"/>
<evidence type="ECO:0000256" key="7">
    <source>
        <dbReference type="ARBA" id="ARBA00049183"/>
    </source>
</evidence>
<evidence type="ECO:0000256" key="2">
    <source>
        <dbReference type="ARBA" id="ARBA00004713"/>
    </source>
</evidence>
<evidence type="ECO:0000256" key="4">
    <source>
        <dbReference type="ARBA" id="ARBA00019077"/>
    </source>
</evidence>
<keyword evidence="5 12" id="KW-0808">Transferase</keyword>
<dbReference type="RefSeq" id="WP_035381835.1">
    <property type="nucleotide sequence ID" value="NZ_JACAOJ010000011.1"/>
</dbReference>
<evidence type="ECO:0000259" key="11">
    <source>
        <dbReference type="Pfam" id="PF04413"/>
    </source>
</evidence>
<keyword evidence="13" id="KW-1185">Reference proteome</keyword>
<dbReference type="EC" id="2.4.99.12" evidence="3"/>
<dbReference type="Pfam" id="PF04028">
    <property type="entry name" value="DUF374"/>
    <property type="match status" value="1"/>
</dbReference>
<feature type="site" description="Transition state stabilizer" evidence="9">
    <location>
        <position position="386"/>
    </location>
</feature>
<evidence type="ECO:0000256" key="9">
    <source>
        <dbReference type="PIRSR" id="PIRSR639901-2"/>
    </source>
</evidence>
<evidence type="ECO:0000256" key="3">
    <source>
        <dbReference type="ARBA" id="ARBA00012621"/>
    </source>
</evidence>
<protein>
    <recommendedName>
        <fullName evidence="4">3-deoxy-D-manno-octulosonic acid transferase</fullName>
        <ecNumber evidence="3">2.4.99.12</ecNumber>
    </recommendedName>
    <alternativeName>
        <fullName evidence="6">Lipid IV(A) 3-deoxy-D-manno-octulosonic acid transferase</fullName>
    </alternativeName>
</protein>
<dbReference type="InterPro" id="IPR007172">
    <property type="entry name" value="DUF374"/>
</dbReference>
<feature type="active site" description="Proton acceptor" evidence="8">
    <location>
        <position position="314"/>
    </location>
</feature>
<dbReference type="PATRIC" id="fig|104102.7.peg.2937"/>
<evidence type="ECO:0000313" key="13">
    <source>
        <dbReference type="Proteomes" id="UP000029448"/>
    </source>
</evidence>
<organism evidence="12 13">
    <name type="scientific">Acetobacter tropicalis</name>
    <dbReference type="NCBI Taxonomy" id="104102"/>
    <lineage>
        <taxon>Bacteria</taxon>
        <taxon>Pseudomonadati</taxon>
        <taxon>Pseudomonadota</taxon>
        <taxon>Alphaproteobacteria</taxon>
        <taxon>Acetobacterales</taxon>
        <taxon>Acetobacteraceae</taxon>
        <taxon>Acetobacter</taxon>
    </lineage>
</organism>
<evidence type="ECO:0000256" key="6">
    <source>
        <dbReference type="ARBA" id="ARBA00031445"/>
    </source>
</evidence>
<evidence type="ECO:0000256" key="5">
    <source>
        <dbReference type="ARBA" id="ARBA00022679"/>
    </source>
</evidence>
<dbReference type="Pfam" id="PF04413">
    <property type="entry name" value="Glycos_transf_N"/>
    <property type="match status" value="1"/>
</dbReference>
<dbReference type="InterPro" id="IPR038107">
    <property type="entry name" value="Glycos_transf_N_sf"/>
</dbReference>
<dbReference type="GeneID" id="89476781"/>
<evidence type="ECO:0000256" key="8">
    <source>
        <dbReference type="PIRSR" id="PIRSR639901-1"/>
    </source>
</evidence>
<dbReference type="GO" id="GO:0009245">
    <property type="term" value="P:lipid A biosynthetic process"/>
    <property type="evidence" value="ECO:0007669"/>
    <property type="project" value="TreeGrafter"/>
</dbReference>
<dbReference type="Gene3D" id="3.40.50.11720">
    <property type="entry name" value="3-Deoxy-D-manno-octulosonic-acid transferase, N-terminal domain"/>
    <property type="match status" value="1"/>
</dbReference>
<dbReference type="SUPFAM" id="SSF53756">
    <property type="entry name" value="UDP-Glycosyltransferase/glycogen phosphorylase"/>
    <property type="match status" value="1"/>
</dbReference>
<sequence>MRPFRLSSGSLLRKVLISSVRGYLGLTLRTMRWTFTVDPAARKLLTAQDGHTAIVAFWHEALPLTPALWWWAEPQNPTLRLHVLISRNRDGRLIADIVAPWRIWSIAGSSDTRGKNKGGAAAIRRMRARLRHGGIVAITPDGPRGPRRQAQQGAAALAAMVKMPIVPVGATCSGFRLKSWDRMIVPVPFGKGRFVCGAPLFHLHADGRSAAEAGQLLSAAITDAMGQAEAAMPSKARIADLPTEEFRPQPLDLMPSRLWATAATVAAPALPFFLRWRQTRGKEIASRVREKMGFASQPRPLGAVIWFHAASVGEVVSILPLVENCLRQNARVTALMTTGTVTAARMVAQRTVQEARIVHQFVPLDVPRWGKRFLSHWRPQAAIFTESELWPNLIGLCHERNLPVALVNGRMSPVSFKKWCNAPRIARRMLDRFAWIAPRSSEDARHFEALGARNLLACGDLKTVAHALPVQEDALQKLQTYIGKRPLFLAASTHEGEEEDIRKALEQLRNDVPDLLTLVVPRHPERGAIVSSLFSGAPRRSLGQLPEKTDSVWVCDTLGELGLFYRLAPMVFIGNSLPDVKGGGGHNPLEPARLDCALATGPLVHNFIEAFRSLGESVTVVETATDFAAWVRQMVSDPELRARKATLSQERVSAVNGDLIDRLTTRVLDLLKS</sequence>
<dbReference type="PANTHER" id="PTHR42755">
    <property type="entry name" value="3-DEOXY-MANNO-OCTULOSONATE CYTIDYLYLTRANSFERASE"/>
    <property type="match status" value="1"/>
</dbReference>
<comment type="pathway">
    <text evidence="2">Bacterial outer membrane biogenesis; LPS core biosynthesis.</text>
</comment>
<name>A0A095AX70_9PROT</name>
<evidence type="ECO:0000256" key="1">
    <source>
        <dbReference type="ARBA" id="ARBA00003394"/>
    </source>
</evidence>
<dbReference type="STRING" id="104102.AtDm6_2974"/>
<dbReference type="InterPro" id="IPR007507">
    <property type="entry name" value="Glycos_transf_N"/>
</dbReference>
<evidence type="ECO:0000313" key="12">
    <source>
        <dbReference type="EMBL" id="KGB21338.1"/>
    </source>
</evidence>
<dbReference type="UniPathway" id="UPA00958"/>
<accession>A0A095AX70</accession>
<comment type="caution">
    <text evidence="12">The sequence shown here is derived from an EMBL/GenBank/DDBJ whole genome shotgun (WGS) entry which is preliminary data.</text>
</comment>
<evidence type="ECO:0000259" key="10">
    <source>
        <dbReference type="Pfam" id="PF04028"/>
    </source>
</evidence>
<reference evidence="12 13" key="1">
    <citation type="submission" date="2014-06" db="EMBL/GenBank/DDBJ databases">
        <title>Functional and comparative genomic analyses of the Drosophila gut microbiota identify candidate symbiosis factors.</title>
        <authorList>
            <person name="Newell P.D."/>
            <person name="Chaston J.M."/>
            <person name="Douglas A.E."/>
        </authorList>
    </citation>
    <scope>NUCLEOTIDE SEQUENCE [LARGE SCALE GENOMIC DNA]</scope>
    <source>
        <strain evidence="12 13">DmCS_006</strain>
    </source>
</reference>
<dbReference type="PANTHER" id="PTHR42755:SF1">
    <property type="entry name" value="3-DEOXY-D-MANNO-OCTULOSONIC ACID TRANSFERASE, MITOCHONDRIAL-RELATED"/>
    <property type="match status" value="1"/>
</dbReference>
<dbReference type="Proteomes" id="UP000029448">
    <property type="component" value="Unassembled WGS sequence"/>
</dbReference>
<dbReference type="GO" id="GO:0043842">
    <property type="term" value="F:Kdo transferase activity"/>
    <property type="evidence" value="ECO:0007669"/>
    <property type="project" value="UniProtKB-EC"/>
</dbReference>
<comment type="function">
    <text evidence="1">Involved in lipopolysaccharide (LPS) biosynthesis. Catalyzes the transfer of 3-deoxy-D-manno-octulosonate (Kdo) residue(s) from CMP-Kdo to lipid IV(A), the tetraacyldisaccharide-1,4'-bisphosphate precursor of lipid A.</text>
</comment>
<dbReference type="GO" id="GO:0005886">
    <property type="term" value="C:plasma membrane"/>
    <property type="evidence" value="ECO:0007669"/>
    <property type="project" value="TreeGrafter"/>
</dbReference>
<comment type="catalytic activity">
    <reaction evidence="7">
        <text>lipid IVA (E. coli) + CMP-3-deoxy-beta-D-manno-octulosonate = alpha-Kdo-(2-&gt;6)-lipid IVA (E. coli) + CMP + H(+)</text>
        <dbReference type="Rhea" id="RHEA:28066"/>
        <dbReference type="ChEBI" id="CHEBI:15378"/>
        <dbReference type="ChEBI" id="CHEBI:58603"/>
        <dbReference type="ChEBI" id="CHEBI:60364"/>
        <dbReference type="ChEBI" id="CHEBI:60377"/>
        <dbReference type="ChEBI" id="CHEBI:85987"/>
        <dbReference type="EC" id="2.4.99.12"/>
    </reaction>
</comment>
<dbReference type="EMBL" id="JOKM01000102">
    <property type="protein sequence ID" value="KGB21338.1"/>
    <property type="molecule type" value="Genomic_DNA"/>
</dbReference>
<feature type="domain" description="3-deoxy-D-manno-octulosonic-acid transferase N-terminal" evidence="11">
    <location>
        <begin position="287"/>
        <end position="463"/>
    </location>
</feature>
<dbReference type="AlphaFoldDB" id="A0A095AX70"/>